<dbReference type="RefSeq" id="WP_075636348.1">
    <property type="nucleotide sequence ID" value="NZ_MKIO01000039.1"/>
</dbReference>
<dbReference type="Pfam" id="PF13779">
    <property type="entry name" value="DUF4175"/>
    <property type="match status" value="1"/>
</dbReference>
<evidence type="ECO:0000256" key="1">
    <source>
        <dbReference type="SAM" id="Coils"/>
    </source>
</evidence>
<protein>
    <submittedName>
        <fullName evidence="4">TIGR02302 family protein</fullName>
    </submittedName>
</protein>
<feature type="transmembrane region" description="Helical" evidence="3">
    <location>
        <begin position="44"/>
        <end position="62"/>
    </location>
</feature>
<feature type="compositionally biased region" description="Low complexity" evidence="2">
    <location>
        <begin position="700"/>
        <end position="724"/>
    </location>
</feature>
<dbReference type="STRING" id="1672749.BJF92_06045"/>
<feature type="transmembrane region" description="Helical" evidence="3">
    <location>
        <begin position="68"/>
        <end position="87"/>
    </location>
</feature>
<keyword evidence="3" id="KW-1133">Transmembrane helix</keyword>
<accession>A0A1Q9AFF9</accession>
<feature type="coiled-coil region" evidence="1">
    <location>
        <begin position="619"/>
        <end position="671"/>
    </location>
</feature>
<keyword evidence="3" id="KW-0472">Membrane</keyword>
<organism evidence="4 5">
    <name type="scientific">Xaviernesmea rhizosphaerae</name>
    <dbReference type="NCBI Taxonomy" id="1672749"/>
    <lineage>
        <taxon>Bacteria</taxon>
        <taxon>Pseudomonadati</taxon>
        <taxon>Pseudomonadota</taxon>
        <taxon>Alphaproteobacteria</taxon>
        <taxon>Hyphomicrobiales</taxon>
        <taxon>Rhizobiaceae</taxon>
        <taxon>Rhizobium/Agrobacterium group</taxon>
        <taxon>Xaviernesmea</taxon>
    </lineage>
</organism>
<gene>
    <name evidence="4" type="ORF">BJF92_06045</name>
</gene>
<dbReference type="Proteomes" id="UP000186143">
    <property type="component" value="Unassembled WGS sequence"/>
</dbReference>
<feature type="coiled-coil region" evidence="1">
    <location>
        <begin position="534"/>
        <end position="585"/>
    </location>
</feature>
<feature type="compositionally biased region" description="Gly residues" evidence="2">
    <location>
        <begin position="766"/>
        <end position="778"/>
    </location>
</feature>
<dbReference type="InterPro" id="IPR012683">
    <property type="entry name" value="CHP02302_TM"/>
</dbReference>
<feature type="compositionally biased region" description="Low complexity" evidence="2">
    <location>
        <begin position="284"/>
        <end position="305"/>
    </location>
</feature>
<feature type="compositionally biased region" description="Low complexity" evidence="2">
    <location>
        <begin position="811"/>
        <end position="825"/>
    </location>
</feature>
<proteinExistence type="predicted"/>
<keyword evidence="3" id="KW-0812">Transmembrane</keyword>
<dbReference type="AlphaFoldDB" id="A0A1Q9AFF9"/>
<name>A0A1Q9AFF9_9HYPH</name>
<feature type="region of interest" description="Disordered" evidence="2">
    <location>
        <begin position="763"/>
        <end position="867"/>
    </location>
</feature>
<reference evidence="4 5" key="1">
    <citation type="submission" date="2016-09" db="EMBL/GenBank/DDBJ databases">
        <title>Rhizobium sp. nov., a novel species isolated from the rice rhizosphere.</title>
        <authorList>
            <person name="Zhao J."/>
            <person name="Zhang X."/>
        </authorList>
    </citation>
    <scope>NUCLEOTIDE SEQUENCE [LARGE SCALE GENOMIC DNA]</scope>
    <source>
        <strain evidence="4 5">MH17</strain>
    </source>
</reference>
<evidence type="ECO:0000256" key="3">
    <source>
        <dbReference type="SAM" id="Phobius"/>
    </source>
</evidence>
<feature type="region of interest" description="Disordered" evidence="2">
    <location>
        <begin position="685"/>
        <end position="735"/>
    </location>
</feature>
<feature type="compositionally biased region" description="Basic and acidic residues" evidence="2">
    <location>
        <begin position="270"/>
        <end position="279"/>
    </location>
</feature>
<evidence type="ECO:0000313" key="4">
    <source>
        <dbReference type="EMBL" id="OLP53702.1"/>
    </source>
</evidence>
<dbReference type="NCBIfam" id="TIGR02302">
    <property type="entry name" value="aProt_lowcomp"/>
    <property type="match status" value="1"/>
</dbReference>
<feature type="region of interest" description="Disordered" evidence="2">
    <location>
        <begin position="257"/>
        <end position="305"/>
    </location>
</feature>
<comment type="caution">
    <text evidence="4">The sequence shown here is derived from an EMBL/GenBank/DDBJ whole genome shotgun (WGS) entry which is preliminary data.</text>
</comment>
<sequence length="902" mass="98774">MATHRPDRTDMTQPAGRSPLARMLDRKRLFARLVLTLERAAPHLLAPLSILLIFLSVSWFGLFRMLPAALHIALAIGFAVAFIGALVPLARIRLPSAGDADRMLESRNHLPHQAIAVQEDRPATTGAFGQALWAEHQARMARRIHDLETGLPQPDIARFDRHGLRALPVLIACVAFGFSFSNRAGELTDIAHTPQAVSDRPDVRIDAWVTPPAYTGRAPLFLTGREAGPTGEAVTVPQGSELTVRITSASGDVPVTYRTASAAEPQPVPRDTEKAEGEKGAGGPQAPEGSSASNAGTNSAGAAAATAGVTHQMRLTENGRLDVAGSAWSFTVTPDHAPTIAFEGKPRPTVNAALEIGFTAKDDYGIDTAWAEIKPVDPPAPDARPLYPAPEYRLDLPRRNAKEVKGTASRNLSEHPLAGKRVTITLVARDAAGQEGRSQPENMILPARRFTEPLAAAVAEERQVFALDANALPRALDLNDAVTLRADETIPNLTHYLLIESARGRMMMAQNEEMLRDTAAYIWDIALGIEDGDLSLAEKRLRDAQQNLSDALERGASDEEIAKLMQELREAMKQFMQAMAEQAMKNPQMARPNPQNMLNQQDLDRMMNQIENLARSGSKDQARQLLSEMQRMMNNLQAGRPQPGQQQSGDNSQMRQQMDKLGRLLQDQQKLMEQTFQYDQALRDRMQGGDPMDGDELFDQQPMPGQEMNPQQGQQGQDGQQGQQGQNGGKPTDQMTEEQLRQALKDLKAQQDALRKQLGELQKGLQGMGMQPGKGFGEAGREMQGAAGALGQGRSDQALGGQGRALQALRQGAQEMMQQMQSQQGQGQGPGQGIPQYGQNGRDPLGRRQQNVGPEFGDQVKVPDEIDTQRARQILEEIRRRLGNNLSPEVERRYLERLLDIQ</sequence>
<evidence type="ECO:0000313" key="5">
    <source>
        <dbReference type="Proteomes" id="UP000186143"/>
    </source>
</evidence>
<evidence type="ECO:0000256" key="2">
    <source>
        <dbReference type="SAM" id="MobiDB-lite"/>
    </source>
</evidence>
<keyword evidence="1" id="KW-0175">Coiled coil</keyword>
<dbReference type="EMBL" id="MKIO01000039">
    <property type="protein sequence ID" value="OLP53702.1"/>
    <property type="molecule type" value="Genomic_DNA"/>
</dbReference>